<evidence type="ECO:0008006" key="7">
    <source>
        <dbReference type="Google" id="ProtNLM"/>
    </source>
</evidence>
<dbReference type="NCBIfam" id="TIGR04183">
    <property type="entry name" value="Por_Secre_tail"/>
    <property type="match status" value="1"/>
</dbReference>
<sequence length="470" mass="52241">MRNLSMKMALLVFFVFPYFLFAQNSTFDPNESGGSYPIERNDANNPCIKPEEYKIIEKQCADNVKLLGLQNARQKGNITTSFIWPLRTANGLNDCSYYYIGNYLDQDPTSPGIRDWNCGTVTYDGHMGTDICTFPYPFYKMDNNQVEVIAAAPGTIVNWVDGNFDKNCDWNNANANYIAIQHKDGSCALYWHLKKNSLTPKKIGQTVVAGEYLGVVGSSGASSAPHLHFEVLSGITINTINDSYSGTCNTLNANSWWIDQKPYTEPAIIEASVHPVLAVFPTCPSTEIPNEDTCFTAGSSVKFYTFYRNETSGLVSNMRIINPDGTTFTSWTHNSNVSHLSSYWISTKTLPIIAGTYTFEATYNNIICSKSFKIDCNLSNVTDIANSSKIQVFPNPTSGIINISGSGIVNGNFKFTLTNGIGQLLFNNNTQIENNEVKKEISISELPDGIYFLTIDMEKTKIVKKIIKQQ</sequence>
<dbReference type="Proteomes" id="UP000245449">
    <property type="component" value="Unassembled WGS sequence"/>
</dbReference>
<dbReference type="EMBL" id="QCZI01000003">
    <property type="protein sequence ID" value="PWA06464.1"/>
    <property type="molecule type" value="Genomic_DNA"/>
</dbReference>
<feature type="signal peptide" evidence="2">
    <location>
        <begin position="1"/>
        <end position="22"/>
    </location>
</feature>
<evidence type="ECO:0000313" key="5">
    <source>
        <dbReference type="EMBL" id="PWA06464.1"/>
    </source>
</evidence>
<feature type="chain" id="PRO_5015415673" description="Peptidase M23 domain-containing protein" evidence="2">
    <location>
        <begin position="23"/>
        <end position="470"/>
    </location>
</feature>
<organism evidence="5 6">
    <name type="scientific">Flavobacterium psychrotolerans</name>
    <dbReference type="NCBI Taxonomy" id="2169410"/>
    <lineage>
        <taxon>Bacteria</taxon>
        <taxon>Pseudomonadati</taxon>
        <taxon>Bacteroidota</taxon>
        <taxon>Flavobacteriia</taxon>
        <taxon>Flavobacteriales</taxon>
        <taxon>Flavobacteriaceae</taxon>
        <taxon>Flavobacterium</taxon>
    </lineage>
</organism>
<dbReference type="InterPro" id="IPR016047">
    <property type="entry name" value="M23ase_b-sheet_dom"/>
</dbReference>
<dbReference type="Pfam" id="PF01551">
    <property type="entry name" value="Peptidase_M23"/>
    <property type="match status" value="1"/>
</dbReference>
<keyword evidence="1 2" id="KW-0732">Signal</keyword>
<evidence type="ECO:0000256" key="2">
    <source>
        <dbReference type="SAM" id="SignalP"/>
    </source>
</evidence>
<dbReference type="PANTHER" id="PTHR21666">
    <property type="entry name" value="PEPTIDASE-RELATED"/>
    <property type="match status" value="1"/>
</dbReference>
<dbReference type="PANTHER" id="PTHR21666:SF289">
    <property type="entry name" value="L-ALA--D-GLU ENDOPEPTIDASE"/>
    <property type="match status" value="1"/>
</dbReference>
<dbReference type="OrthoDB" id="9809488at2"/>
<dbReference type="RefSeq" id="WP_116723937.1">
    <property type="nucleotide sequence ID" value="NZ_QCZI01000003.1"/>
</dbReference>
<proteinExistence type="predicted"/>
<feature type="domain" description="M23ase beta-sheet core" evidence="3">
    <location>
        <begin position="146"/>
        <end position="232"/>
    </location>
</feature>
<gene>
    <name evidence="5" type="ORF">DB895_03315</name>
</gene>
<dbReference type="Gene3D" id="2.70.70.10">
    <property type="entry name" value="Glucose Permease (Domain IIA)"/>
    <property type="match status" value="1"/>
</dbReference>
<name>A0A2U1JNA8_9FLAO</name>
<dbReference type="SUPFAM" id="SSF51261">
    <property type="entry name" value="Duplicated hybrid motif"/>
    <property type="match status" value="1"/>
</dbReference>
<dbReference type="InterPro" id="IPR026444">
    <property type="entry name" value="Secre_tail"/>
</dbReference>
<accession>A0A2U1JNA8</accession>
<evidence type="ECO:0000259" key="3">
    <source>
        <dbReference type="Pfam" id="PF01551"/>
    </source>
</evidence>
<feature type="domain" description="Secretion system C-terminal sorting" evidence="4">
    <location>
        <begin position="392"/>
        <end position="467"/>
    </location>
</feature>
<dbReference type="InterPro" id="IPR050570">
    <property type="entry name" value="Cell_wall_metabolism_enzyme"/>
</dbReference>
<comment type="caution">
    <text evidence="5">The sequence shown here is derived from an EMBL/GenBank/DDBJ whole genome shotgun (WGS) entry which is preliminary data.</text>
</comment>
<dbReference type="Pfam" id="PF18962">
    <property type="entry name" value="Por_Secre_tail"/>
    <property type="match status" value="1"/>
</dbReference>
<dbReference type="AlphaFoldDB" id="A0A2U1JNA8"/>
<reference evidence="5 6" key="1">
    <citation type="submission" date="2018-04" db="EMBL/GenBank/DDBJ databases">
        <title>Flavobacterium sp. nov., isolated from glacier ice.</title>
        <authorList>
            <person name="Liu Q."/>
            <person name="Xin Y.-H."/>
        </authorList>
    </citation>
    <scope>NUCLEOTIDE SEQUENCE [LARGE SCALE GENOMIC DNA]</scope>
    <source>
        <strain evidence="5 6">RB1R5</strain>
    </source>
</reference>
<evidence type="ECO:0000259" key="4">
    <source>
        <dbReference type="Pfam" id="PF18962"/>
    </source>
</evidence>
<evidence type="ECO:0000313" key="6">
    <source>
        <dbReference type="Proteomes" id="UP000245449"/>
    </source>
</evidence>
<keyword evidence="6" id="KW-1185">Reference proteome</keyword>
<dbReference type="InterPro" id="IPR011055">
    <property type="entry name" value="Dup_hybrid_motif"/>
</dbReference>
<evidence type="ECO:0000256" key="1">
    <source>
        <dbReference type="ARBA" id="ARBA00022729"/>
    </source>
</evidence>
<dbReference type="GO" id="GO:0004222">
    <property type="term" value="F:metalloendopeptidase activity"/>
    <property type="evidence" value="ECO:0007669"/>
    <property type="project" value="TreeGrafter"/>
</dbReference>
<protein>
    <recommendedName>
        <fullName evidence="7">Peptidase M23 domain-containing protein</fullName>
    </recommendedName>
</protein>
<dbReference type="CDD" id="cd12797">
    <property type="entry name" value="M23_peptidase"/>
    <property type="match status" value="1"/>
</dbReference>